<name>N1JD75_BLUG1</name>
<feature type="chain" id="PRO_5004106813" evidence="1">
    <location>
        <begin position="19"/>
        <end position="359"/>
    </location>
</feature>
<protein>
    <submittedName>
        <fullName evidence="2">CSEP0235 putative effector protein</fullName>
    </submittedName>
</protein>
<feature type="signal peptide" evidence="1">
    <location>
        <begin position="1"/>
        <end position="18"/>
    </location>
</feature>
<dbReference type="AlphaFoldDB" id="N1JD75"/>
<dbReference type="Gene3D" id="3.10.450.30">
    <property type="entry name" value="Microbial ribonucleases"/>
    <property type="match status" value="1"/>
</dbReference>
<dbReference type="EMBL" id="CAUH01001801">
    <property type="protein sequence ID" value="CCU75872.1"/>
    <property type="molecule type" value="Genomic_DNA"/>
</dbReference>
<proteinExistence type="predicted"/>
<dbReference type="HOGENOM" id="CLU_741833_0_0_1"/>
<comment type="caution">
    <text evidence="2">The sequence shown here is derived from an EMBL/GenBank/DDBJ whole genome shotgun (WGS) entry which is preliminary data.</text>
</comment>
<gene>
    <name evidence="2" type="ORF">BGHDH14_bgh05106</name>
</gene>
<evidence type="ECO:0000313" key="2">
    <source>
        <dbReference type="EMBL" id="CCU75872.1"/>
    </source>
</evidence>
<keyword evidence="3" id="KW-1185">Reference proteome</keyword>
<accession>N1JD75</accession>
<organism evidence="2 3">
    <name type="scientific">Blumeria graminis f. sp. hordei (strain DH14)</name>
    <name type="common">Barley powdery mildew</name>
    <name type="synonym">Oidium monilioides f. sp. hordei</name>
    <dbReference type="NCBI Taxonomy" id="546991"/>
    <lineage>
        <taxon>Eukaryota</taxon>
        <taxon>Fungi</taxon>
        <taxon>Dikarya</taxon>
        <taxon>Ascomycota</taxon>
        <taxon>Pezizomycotina</taxon>
        <taxon>Leotiomycetes</taxon>
        <taxon>Erysiphales</taxon>
        <taxon>Erysiphaceae</taxon>
        <taxon>Blumeria</taxon>
        <taxon>Blumeria hordei</taxon>
    </lineage>
</organism>
<reference evidence="2 3" key="1">
    <citation type="journal article" date="2010" name="Science">
        <title>Genome expansion and gene loss in powdery mildew fungi reveal tradeoffs in extreme parasitism.</title>
        <authorList>
            <person name="Spanu P.D."/>
            <person name="Abbott J.C."/>
            <person name="Amselem J."/>
            <person name="Burgis T.A."/>
            <person name="Soanes D.M."/>
            <person name="Stueber K."/>
            <person name="Ver Loren van Themaat E."/>
            <person name="Brown J.K.M."/>
            <person name="Butcher S.A."/>
            <person name="Gurr S.J."/>
            <person name="Lebrun M.-H."/>
            <person name="Ridout C.J."/>
            <person name="Schulze-Lefert P."/>
            <person name="Talbot N.J."/>
            <person name="Ahmadinejad N."/>
            <person name="Ametz C."/>
            <person name="Barton G.R."/>
            <person name="Benjdia M."/>
            <person name="Bidzinski P."/>
            <person name="Bindschedler L.V."/>
            <person name="Both M."/>
            <person name="Brewer M.T."/>
            <person name="Cadle-Davidson L."/>
            <person name="Cadle-Davidson M.M."/>
            <person name="Collemare J."/>
            <person name="Cramer R."/>
            <person name="Frenkel O."/>
            <person name="Godfrey D."/>
            <person name="Harriman J."/>
            <person name="Hoede C."/>
            <person name="King B.C."/>
            <person name="Klages S."/>
            <person name="Kleemann J."/>
            <person name="Knoll D."/>
            <person name="Koti P.S."/>
            <person name="Kreplak J."/>
            <person name="Lopez-Ruiz F.J."/>
            <person name="Lu X."/>
            <person name="Maekawa T."/>
            <person name="Mahanil S."/>
            <person name="Micali C."/>
            <person name="Milgroom M.G."/>
            <person name="Montana G."/>
            <person name="Noir S."/>
            <person name="O'Connell R.J."/>
            <person name="Oberhaensli S."/>
            <person name="Parlange F."/>
            <person name="Pedersen C."/>
            <person name="Quesneville H."/>
            <person name="Reinhardt R."/>
            <person name="Rott M."/>
            <person name="Sacristan S."/>
            <person name="Schmidt S.M."/>
            <person name="Schoen M."/>
            <person name="Skamnioti P."/>
            <person name="Sommer H."/>
            <person name="Stephens A."/>
            <person name="Takahara H."/>
            <person name="Thordal-Christensen H."/>
            <person name="Vigouroux M."/>
            <person name="Wessling R."/>
            <person name="Wicker T."/>
            <person name="Panstruga R."/>
        </authorList>
    </citation>
    <scope>NUCLEOTIDE SEQUENCE [LARGE SCALE GENOMIC DNA]</scope>
    <source>
        <strain evidence="2">DH14</strain>
    </source>
</reference>
<dbReference type="InParanoid" id="N1JD75"/>
<evidence type="ECO:0000256" key="1">
    <source>
        <dbReference type="SAM" id="SignalP"/>
    </source>
</evidence>
<evidence type="ECO:0000313" key="3">
    <source>
        <dbReference type="Proteomes" id="UP000015441"/>
    </source>
</evidence>
<sequence>MISWTVLSILTLLPLYFADNVSPEGHKEVFKCNLNFIAMDEAQKAVRLGCRQMELAPPTSPFPASFPEPELFDLTNIGLFTWPVFSYKNILREDHGQNRVVFDSSCRLVGLIHTKSSGNEPCLHLMEVADQRKSHEIRIYGTQLNEIPLYGYRFQQEVYVKTAVEEFVRSNYHHFYLNKNNQEIFDLYPSALMNSNHNIWTRTILLGSKGIQSSITKKNRRLIINSRNDIIGICRKLEKVWKPLAELRKLDDVYRSNIVLKRRPEVGFKKLHSMIHNGIQLPVSMLRSHLIMACNVLLQKYQGLDLNLGYPIQTNVEAIQDQPVFTWPLRMPENFVHEERDIRLVLDQRCNLLGVTSKI</sequence>
<keyword evidence="1" id="KW-0732">Signal</keyword>
<dbReference type="Proteomes" id="UP000015441">
    <property type="component" value="Unassembled WGS sequence"/>
</dbReference>